<dbReference type="InterPro" id="IPR001761">
    <property type="entry name" value="Peripla_BP/Lac1_sug-bd_dom"/>
</dbReference>
<dbReference type="PROSITE" id="PS50932">
    <property type="entry name" value="HTH_LACI_2"/>
    <property type="match status" value="1"/>
</dbReference>
<keyword evidence="1" id="KW-0805">Transcription regulation</keyword>
<dbReference type="Pfam" id="PF00532">
    <property type="entry name" value="Peripla_BP_1"/>
    <property type="match status" value="1"/>
</dbReference>
<dbReference type="InterPro" id="IPR000843">
    <property type="entry name" value="HTH_LacI"/>
</dbReference>
<accession>A0A7C1FSH4</accession>
<organism evidence="5">
    <name type="scientific">Caldilinea aerophila</name>
    <dbReference type="NCBI Taxonomy" id="133453"/>
    <lineage>
        <taxon>Bacteria</taxon>
        <taxon>Bacillati</taxon>
        <taxon>Chloroflexota</taxon>
        <taxon>Caldilineae</taxon>
        <taxon>Caldilineales</taxon>
        <taxon>Caldilineaceae</taxon>
        <taxon>Caldilinea</taxon>
    </lineage>
</organism>
<dbReference type="GO" id="GO:0003700">
    <property type="term" value="F:DNA-binding transcription factor activity"/>
    <property type="evidence" value="ECO:0007669"/>
    <property type="project" value="TreeGrafter"/>
</dbReference>
<dbReference type="CDD" id="cd01392">
    <property type="entry name" value="HTH_LacI"/>
    <property type="match status" value="1"/>
</dbReference>
<evidence type="ECO:0000259" key="4">
    <source>
        <dbReference type="PROSITE" id="PS50932"/>
    </source>
</evidence>
<dbReference type="InterPro" id="IPR028082">
    <property type="entry name" value="Peripla_BP_I"/>
</dbReference>
<comment type="caution">
    <text evidence="5">The sequence shown here is derived from an EMBL/GenBank/DDBJ whole genome shotgun (WGS) entry which is preliminary data.</text>
</comment>
<proteinExistence type="predicted"/>
<dbReference type="CDD" id="cd19977">
    <property type="entry name" value="PBP1_EndR-like"/>
    <property type="match status" value="1"/>
</dbReference>
<name>A0A7C1FSH4_9CHLR</name>
<dbReference type="EMBL" id="DSMG01000119">
    <property type="protein sequence ID" value="HDX32180.1"/>
    <property type="molecule type" value="Genomic_DNA"/>
</dbReference>
<dbReference type="SUPFAM" id="SSF47413">
    <property type="entry name" value="lambda repressor-like DNA-binding domains"/>
    <property type="match status" value="1"/>
</dbReference>
<evidence type="ECO:0000256" key="1">
    <source>
        <dbReference type="ARBA" id="ARBA00023015"/>
    </source>
</evidence>
<dbReference type="SMART" id="SM00354">
    <property type="entry name" value="HTH_LACI"/>
    <property type="match status" value="1"/>
</dbReference>
<dbReference type="Pfam" id="PF00356">
    <property type="entry name" value="LacI"/>
    <property type="match status" value="1"/>
</dbReference>
<dbReference type="AlphaFoldDB" id="A0A7C1FSH4"/>
<dbReference type="GO" id="GO:0000976">
    <property type="term" value="F:transcription cis-regulatory region binding"/>
    <property type="evidence" value="ECO:0007669"/>
    <property type="project" value="TreeGrafter"/>
</dbReference>
<reference evidence="5" key="1">
    <citation type="journal article" date="2020" name="mSystems">
        <title>Genome- and Community-Level Interaction Insights into Carbon Utilization and Element Cycling Functions of Hydrothermarchaeota in Hydrothermal Sediment.</title>
        <authorList>
            <person name="Zhou Z."/>
            <person name="Liu Y."/>
            <person name="Xu W."/>
            <person name="Pan J."/>
            <person name="Luo Z.H."/>
            <person name="Li M."/>
        </authorList>
    </citation>
    <scope>NUCLEOTIDE SEQUENCE [LARGE SCALE GENOMIC DNA]</scope>
    <source>
        <strain evidence="5">SpSt-289</strain>
    </source>
</reference>
<dbReference type="Gene3D" id="3.40.50.2300">
    <property type="match status" value="2"/>
</dbReference>
<protein>
    <submittedName>
        <fullName evidence="5">LacI family transcriptional regulator</fullName>
    </submittedName>
</protein>
<evidence type="ECO:0000256" key="2">
    <source>
        <dbReference type="ARBA" id="ARBA00023125"/>
    </source>
</evidence>
<feature type="domain" description="HTH lacI-type" evidence="4">
    <location>
        <begin position="1"/>
        <end position="50"/>
    </location>
</feature>
<dbReference type="InterPro" id="IPR010982">
    <property type="entry name" value="Lambda_DNA-bd_dom_sf"/>
</dbReference>
<gene>
    <name evidence="5" type="ORF">ENQ20_11960</name>
</gene>
<dbReference type="SUPFAM" id="SSF53822">
    <property type="entry name" value="Periplasmic binding protein-like I"/>
    <property type="match status" value="1"/>
</dbReference>
<sequence length="327" mass="36150">MAREAGVSTATVSRVLAGKPYVSEELRRRVLEAARALNYRPSRVARSLRVQRSRIIGLIISDIQNPFFTSIVRAVEDVAQQQQYSVFLCNSDEDSDKEATYVELMLAEQVSGLIVAPTARSNDLYRKLVAMQVPVIAIDRRVSGVAMDMVVCDNVRAAREVVSHLVEGGYRRIAAVLSGLEISTGAERYQGYVEALTSHGLAVQPELVRTGSPRTPNGYAMTMDLLQQSPSPDAIFTGNNLLTVGALHAIHDLGLRIPEDIGFAAFDEMDWMFLVKPALTVVKQPTYEMGQRAAELLLQRIADPERPAQMVTLQPTIKLRESSRRLI</sequence>
<keyword evidence="2" id="KW-0238">DNA-binding</keyword>
<dbReference type="PANTHER" id="PTHR30146:SF145">
    <property type="entry name" value="RIBOSE OPERON REPRESSOR"/>
    <property type="match status" value="1"/>
</dbReference>
<dbReference type="Gene3D" id="1.10.260.40">
    <property type="entry name" value="lambda repressor-like DNA-binding domains"/>
    <property type="match status" value="1"/>
</dbReference>
<evidence type="ECO:0000256" key="3">
    <source>
        <dbReference type="ARBA" id="ARBA00023163"/>
    </source>
</evidence>
<keyword evidence="3" id="KW-0804">Transcription</keyword>
<evidence type="ECO:0000313" key="5">
    <source>
        <dbReference type="EMBL" id="HDX32180.1"/>
    </source>
</evidence>
<dbReference type="PANTHER" id="PTHR30146">
    <property type="entry name" value="LACI-RELATED TRANSCRIPTIONAL REPRESSOR"/>
    <property type="match status" value="1"/>
</dbReference>